<evidence type="ECO:0000313" key="4">
    <source>
        <dbReference type="Proteomes" id="UP000070544"/>
    </source>
</evidence>
<dbReference type="EMBL" id="KQ965796">
    <property type="protein sequence ID" value="KXS11837.1"/>
    <property type="molecule type" value="Genomic_DNA"/>
</dbReference>
<protein>
    <recommendedName>
        <fullName evidence="5">Extracellular membrane protein CFEM domain-containing protein</fullName>
    </recommendedName>
</protein>
<keyword evidence="2" id="KW-0732">Signal</keyword>
<feature type="region of interest" description="Disordered" evidence="1">
    <location>
        <begin position="171"/>
        <end position="218"/>
    </location>
</feature>
<name>A0A139A4U9_GONPJ</name>
<organism evidence="3 4">
    <name type="scientific">Gonapodya prolifera (strain JEL478)</name>
    <name type="common">Monoblepharis prolifera</name>
    <dbReference type="NCBI Taxonomy" id="1344416"/>
    <lineage>
        <taxon>Eukaryota</taxon>
        <taxon>Fungi</taxon>
        <taxon>Fungi incertae sedis</taxon>
        <taxon>Chytridiomycota</taxon>
        <taxon>Chytridiomycota incertae sedis</taxon>
        <taxon>Monoblepharidomycetes</taxon>
        <taxon>Monoblepharidales</taxon>
        <taxon>Gonapodyaceae</taxon>
        <taxon>Gonapodya</taxon>
    </lineage>
</organism>
<dbReference type="AlphaFoldDB" id="A0A139A4U9"/>
<evidence type="ECO:0000256" key="2">
    <source>
        <dbReference type="SAM" id="SignalP"/>
    </source>
</evidence>
<gene>
    <name evidence="3" type="ORF">M427DRAFT_72584</name>
</gene>
<feature type="compositionally biased region" description="Low complexity" evidence="1">
    <location>
        <begin position="171"/>
        <end position="189"/>
    </location>
</feature>
<feature type="chain" id="PRO_5007295970" description="Extracellular membrane protein CFEM domain-containing protein" evidence="2">
    <location>
        <begin position="26"/>
        <end position="241"/>
    </location>
</feature>
<evidence type="ECO:0000313" key="3">
    <source>
        <dbReference type="EMBL" id="KXS11837.1"/>
    </source>
</evidence>
<sequence>MRVSLPAIALSAIAVSLVALAPARAATLDVAVIEKVTSLLTDVAAFPHTTASRLAKRADCVSCTTWANNCVAFQGKCTTLYSGCACPAPQKSLLTACFNSLVGTSGYTADSVMQMLQTFDQTCTQIAGATQAQLDALDQQTAGYCNNFGATVNLDVCKGVASAPASAPATAAASPSPAAASPAPAAASPAPVPAPSTAPAPAPAGSNTQTTSKPASATSSTVASKVVLSVAALLAVFAVFA</sequence>
<feature type="signal peptide" evidence="2">
    <location>
        <begin position="1"/>
        <end position="25"/>
    </location>
</feature>
<dbReference type="Proteomes" id="UP000070544">
    <property type="component" value="Unassembled WGS sequence"/>
</dbReference>
<feature type="compositionally biased region" description="Pro residues" evidence="1">
    <location>
        <begin position="190"/>
        <end position="202"/>
    </location>
</feature>
<proteinExistence type="predicted"/>
<evidence type="ECO:0000256" key="1">
    <source>
        <dbReference type="SAM" id="MobiDB-lite"/>
    </source>
</evidence>
<reference evidence="3 4" key="1">
    <citation type="journal article" date="2015" name="Genome Biol. Evol.">
        <title>Phylogenomic analyses indicate that early fungi evolved digesting cell walls of algal ancestors of land plants.</title>
        <authorList>
            <person name="Chang Y."/>
            <person name="Wang S."/>
            <person name="Sekimoto S."/>
            <person name="Aerts A.L."/>
            <person name="Choi C."/>
            <person name="Clum A."/>
            <person name="LaButti K.M."/>
            <person name="Lindquist E.A."/>
            <person name="Yee Ngan C."/>
            <person name="Ohm R.A."/>
            <person name="Salamov A.A."/>
            <person name="Grigoriev I.V."/>
            <person name="Spatafora J.W."/>
            <person name="Berbee M.L."/>
        </authorList>
    </citation>
    <scope>NUCLEOTIDE SEQUENCE [LARGE SCALE GENOMIC DNA]</scope>
    <source>
        <strain evidence="3 4">JEL478</strain>
    </source>
</reference>
<keyword evidence="4" id="KW-1185">Reference proteome</keyword>
<accession>A0A139A4U9</accession>
<evidence type="ECO:0008006" key="5">
    <source>
        <dbReference type="Google" id="ProtNLM"/>
    </source>
</evidence>